<reference evidence="4" key="3">
    <citation type="submission" date="2015-08" db="EMBL/GenBank/DDBJ databases">
        <title>Draft Genome Sequence of a Heterotrophic Facultative Anaerobic Bacterium Ardenticatena maritima Strain 110S.</title>
        <authorList>
            <person name="Kawaichi S."/>
            <person name="Yoshida T."/>
            <person name="Sako Y."/>
            <person name="Nakamura R."/>
        </authorList>
    </citation>
    <scope>NUCLEOTIDE SEQUENCE [LARGE SCALE GENOMIC DNA]</scope>
    <source>
        <strain evidence="4">110S</strain>
    </source>
</reference>
<keyword evidence="4" id="KW-1185">Reference proteome</keyword>
<feature type="transmembrane region" description="Helical" evidence="1">
    <location>
        <begin position="56"/>
        <end position="76"/>
    </location>
</feature>
<proteinExistence type="predicted"/>
<name>A0A0M8K7Q2_9CHLR</name>
<keyword evidence="1" id="KW-1133">Transmembrane helix</keyword>
<evidence type="ECO:0000313" key="3">
    <source>
        <dbReference type="EMBL" id="KPL88493.1"/>
    </source>
</evidence>
<dbReference type="FunCoup" id="A0A0M8K7Q2">
    <property type="interactions" value="8"/>
</dbReference>
<feature type="transmembrane region" description="Helical" evidence="1">
    <location>
        <begin position="88"/>
        <end position="116"/>
    </location>
</feature>
<dbReference type="RefSeq" id="WP_054492427.1">
    <property type="nucleotide sequence ID" value="NZ_BBZA01000062.1"/>
</dbReference>
<dbReference type="InterPro" id="IPR007403">
    <property type="entry name" value="DUF456"/>
</dbReference>
<evidence type="ECO:0000256" key="1">
    <source>
        <dbReference type="SAM" id="Phobius"/>
    </source>
</evidence>
<organism evidence="2 4">
    <name type="scientific">Ardenticatena maritima</name>
    <dbReference type="NCBI Taxonomy" id="872965"/>
    <lineage>
        <taxon>Bacteria</taxon>
        <taxon>Bacillati</taxon>
        <taxon>Chloroflexota</taxon>
        <taxon>Ardenticatenia</taxon>
        <taxon>Ardenticatenales</taxon>
        <taxon>Ardenticatenaceae</taxon>
        <taxon>Ardenticatena</taxon>
    </lineage>
</organism>
<sequence length="165" mass="17736">MTIPSWSWLVLSGIAFIVSIAGLVFPLLPSAPFLFLAACFYDAAFGFEVFGAPWLLVLGGLALVGSLADWWVGYLLARRGGASRWATLVGLIGSLVGFLLFSLPGLLIGAVAGLFIVEALRQRHLSSALRAGWFWLLGWGIGLGVQVLTFASMVVLVLWRISLAW</sequence>
<reference evidence="2 4" key="1">
    <citation type="journal article" date="2015" name="Genome Announc.">
        <title>Draft Genome Sequence of a Heterotrophic Facultative Anaerobic Thermophilic Bacterium, Ardenticatena maritima Strain 110ST.</title>
        <authorList>
            <person name="Kawaichi S."/>
            <person name="Yoshida T."/>
            <person name="Sako Y."/>
            <person name="Nakamura R."/>
        </authorList>
    </citation>
    <scope>NUCLEOTIDE SEQUENCE [LARGE SCALE GENOMIC DNA]</scope>
    <source>
        <strain evidence="2 4">110S</strain>
    </source>
</reference>
<protein>
    <recommendedName>
        <fullName evidence="6">DUF456 domain-containing protein</fullName>
    </recommendedName>
</protein>
<dbReference type="Pfam" id="PF04306">
    <property type="entry name" value="DUF456"/>
    <property type="match status" value="1"/>
</dbReference>
<evidence type="ECO:0000313" key="4">
    <source>
        <dbReference type="Proteomes" id="UP000037784"/>
    </source>
</evidence>
<dbReference type="EMBL" id="BBZA01000062">
    <property type="protein sequence ID" value="GAP62511.1"/>
    <property type="molecule type" value="Genomic_DNA"/>
</dbReference>
<accession>A0A0M8K7Q2</accession>
<dbReference type="Proteomes" id="UP000050502">
    <property type="component" value="Unassembled WGS sequence"/>
</dbReference>
<evidence type="ECO:0000313" key="2">
    <source>
        <dbReference type="EMBL" id="GAP62511.1"/>
    </source>
</evidence>
<comment type="caution">
    <text evidence="2">The sequence shown here is derived from an EMBL/GenBank/DDBJ whole genome shotgun (WGS) entry which is preliminary data.</text>
</comment>
<dbReference type="PANTHER" id="PTHR39165:SF1">
    <property type="entry name" value="DUF456 DOMAIN-CONTAINING PROTEIN"/>
    <property type="match status" value="1"/>
</dbReference>
<dbReference type="Proteomes" id="UP000037784">
    <property type="component" value="Unassembled WGS sequence"/>
</dbReference>
<keyword evidence="1" id="KW-0472">Membrane</keyword>
<keyword evidence="1" id="KW-0812">Transmembrane</keyword>
<reference evidence="3 5" key="2">
    <citation type="submission" date="2015-07" db="EMBL/GenBank/DDBJ databases">
        <title>Whole genome sequence of Ardenticatena maritima DSM 23922.</title>
        <authorList>
            <person name="Hemp J."/>
            <person name="Ward L.M."/>
            <person name="Pace L.A."/>
            <person name="Fischer W.W."/>
        </authorList>
    </citation>
    <scope>NUCLEOTIDE SEQUENCE [LARGE SCALE GENOMIC DNA]</scope>
    <source>
        <strain evidence="3 5">110S</strain>
    </source>
</reference>
<dbReference type="InParanoid" id="A0A0M8K7Q2"/>
<dbReference type="PANTHER" id="PTHR39165">
    <property type="entry name" value="IG HYPOTHETICAL 17883"/>
    <property type="match status" value="1"/>
</dbReference>
<evidence type="ECO:0008006" key="6">
    <source>
        <dbReference type="Google" id="ProtNLM"/>
    </source>
</evidence>
<dbReference type="EMBL" id="LGKN01000004">
    <property type="protein sequence ID" value="KPL88493.1"/>
    <property type="molecule type" value="Genomic_DNA"/>
</dbReference>
<gene>
    <name evidence="2" type="ORF">ARMA_0933</name>
    <name evidence="3" type="ORF">SE16_06800</name>
</gene>
<evidence type="ECO:0000313" key="5">
    <source>
        <dbReference type="Proteomes" id="UP000050502"/>
    </source>
</evidence>
<feature type="transmembrane region" description="Helical" evidence="1">
    <location>
        <begin position="6"/>
        <end position="28"/>
    </location>
</feature>
<dbReference type="AlphaFoldDB" id="A0A0M8K7Q2"/>
<feature type="transmembrane region" description="Helical" evidence="1">
    <location>
        <begin position="136"/>
        <end position="159"/>
    </location>
</feature>